<dbReference type="Proteomes" id="UP000245667">
    <property type="component" value="Unassembled WGS sequence"/>
</dbReference>
<proteinExistence type="predicted"/>
<protein>
    <submittedName>
        <fullName evidence="1">Uncharacterized protein</fullName>
    </submittedName>
</protein>
<gene>
    <name evidence="1" type="ORF">LX92_01894</name>
</gene>
<evidence type="ECO:0000313" key="2">
    <source>
        <dbReference type="Proteomes" id="UP000245667"/>
    </source>
</evidence>
<accession>A0A316E1F7</accession>
<dbReference type="EMBL" id="QGGQ01000003">
    <property type="protein sequence ID" value="PWK24304.1"/>
    <property type="molecule type" value="Genomic_DNA"/>
</dbReference>
<sequence>MNAKFLFNWGMIEKMICYAIKTTLQNGHLNELLCYTRHLPNRHLPIKQILPALNQPNDYPRKSPTPDNPTDYATITKILTLHTQKHHDIYENNICIIDKKRRENYFPPFSQN</sequence>
<organism evidence="1 2">
    <name type="scientific">Maribacter polysiphoniae</name>
    <dbReference type="NCBI Taxonomy" id="429344"/>
    <lineage>
        <taxon>Bacteria</taxon>
        <taxon>Pseudomonadati</taxon>
        <taxon>Bacteroidota</taxon>
        <taxon>Flavobacteriia</taxon>
        <taxon>Flavobacteriales</taxon>
        <taxon>Flavobacteriaceae</taxon>
        <taxon>Maribacter</taxon>
    </lineage>
</organism>
<dbReference type="AlphaFoldDB" id="A0A316E1F7"/>
<comment type="caution">
    <text evidence="1">The sequence shown here is derived from an EMBL/GenBank/DDBJ whole genome shotgun (WGS) entry which is preliminary data.</text>
</comment>
<reference evidence="1 2" key="1">
    <citation type="submission" date="2018-05" db="EMBL/GenBank/DDBJ databases">
        <title>Genomic Encyclopedia of Archaeal and Bacterial Type Strains, Phase II (KMG-II): from individual species to whole genera.</title>
        <authorList>
            <person name="Goeker M."/>
        </authorList>
    </citation>
    <scope>NUCLEOTIDE SEQUENCE [LARGE SCALE GENOMIC DNA]</scope>
    <source>
        <strain evidence="1 2">DSM 23514</strain>
    </source>
</reference>
<name>A0A316E1F7_9FLAO</name>
<evidence type="ECO:0000313" key="1">
    <source>
        <dbReference type="EMBL" id="PWK24304.1"/>
    </source>
</evidence>